<sequence>MIEILCLQWGFYFNAAKKDLGSSDLSQLAEFFDTKTMEELGPRQNTAFARNMTLVLFLSRILVLKYCLQVPDCRRTFSSASWAILQVCPHMFQDVFMELFRKVYDQLKERTISVSVMESVGRDELLSVRENLVAHGYPNFSGGTKLRLVVDEAQILSDKGSELFRSSFTETDLRP</sequence>
<dbReference type="AlphaFoldDB" id="A0A086TIK0"/>
<feature type="non-terminal residue" evidence="1">
    <location>
        <position position="175"/>
    </location>
</feature>
<dbReference type="OrthoDB" id="2393824at2759"/>
<accession>A0A086TIK0</accession>
<name>A0A086TIK0_9FUNG</name>
<evidence type="ECO:0000313" key="2">
    <source>
        <dbReference type="Proteomes" id="UP000243308"/>
    </source>
</evidence>
<evidence type="ECO:0000313" key="1">
    <source>
        <dbReference type="EMBL" id="KFH61777.1"/>
    </source>
</evidence>
<dbReference type="Proteomes" id="UP000243308">
    <property type="component" value="Unassembled WGS sequence"/>
</dbReference>
<dbReference type="EMBL" id="KN042440">
    <property type="protein sequence ID" value="KFH61777.1"/>
    <property type="molecule type" value="Genomic_DNA"/>
</dbReference>
<reference evidence="1 2" key="1">
    <citation type="submission" date="2011-02" db="EMBL/GenBank/DDBJ databases">
        <title>The Genome Sequence of Mortierella verticillata NRRL 6337.</title>
        <authorList>
            <consortium name="The Broad Institute Genome Sequencing Platform"/>
            <person name="Russ C."/>
            <person name="Cuomo C."/>
            <person name="Burger G."/>
            <person name="Gray M.W."/>
            <person name="Holland P.W.H."/>
            <person name="King N."/>
            <person name="Lang F.B.F."/>
            <person name="Roger A.J."/>
            <person name="Ruiz-Trillo I."/>
            <person name="Young S.K."/>
            <person name="Zeng Q."/>
            <person name="Gargeya S."/>
            <person name="Alvarado L."/>
            <person name="Berlin A."/>
            <person name="Chapman S.B."/>
            <person name="Chen Z."/>
            <person name="Freedman E."/>
            <person name="Gellesch M."/>
            <person name="Goldberg J."/>
            <person name="Griggs A."/>
            <person name="Gujja S."/>
            <person name="Heilman E."/>
            <person name="Heiman D."/>
            <person name="Howarth C."/>
            <person name="Mehta T."/>
            <person name="Neiman D."/>
            <person name="Pearson M."/>
            <person name="Roberts A."/>
            <person name="Saif S."/>
            <person name="Shea T."/>
            <person name="Shenoy N."/>
            <person name="Sisk P."/>
            <person name="Stolte C."/>
            <person name="Sykes S."/>
            <person name="White J."/>
            <person name="Yandava C."/>
            <person name="Haas B."/>
            <person name="Nusbaum C."/>
            <person name="Birren B."/>
        </authorList>
    </citation>
    <scope>NUCLEOTIDE SEQUENCE [LARGE SCALE GENOMIC DNA]</scope>
    <source>
        <strain evidence="1 2">NRRL 6337</strain>
    </source>
</reference>
<protein>
    <submittedName>
        <fullName evidence="1">Uncharacterized protein</fullName>
    </submittedName>
</protein>
<keyword evidence="2" id="KW-1185">Reference proteome</keyword>
<organism evidence="1 2">
    <name type="scientific">Podila verticillata NRRL 6337</name>
    <dbReference type="NCBI Taxonomy" id="1069443"/>
    <lineage>
        <taxon>Eukaryota</taxon>
        <taxon>Fungi</taxon>
        <taxon>Fungi incertae sedis</taxon>
        <taxon>Mucoromycota</taxon>
        <taxon>Mortierellomycotina</taxon>
        <taxon>Mortierellomycetes</taxon>
        <taxon>Mortierellales</taxon>
        <taxon>Mortierellaceae</taxon>
        <taxon>Podila</taxon>
    </lineage>
</organism>
<proteinExistence type="predicted"/>
<gene>
    <name evidence="1" type="ORF">MVEG_12392</name>
</gene>